<proteinExistence type="predicted"/>
<feature type="transmembrane region" description="Helical" evidence="1">
    <location>
        <begin position="35"/>
        <end position="53"/>
    </location>
</feature>
<accession>A0AAD8I2F8</accession>
<reference evidence="2" key="1">
    <citation type="submission" date="2023-02" db="EMBL/GenBank/DDBJ databases">
        <title>Genome of toxic invasive species Heracleum sosnowskyi carries increased number of genes despite the absence of recent whole-genome duplications.</title>
        <authorList>
            <person name="Schelkunov M."/>
            <person name="Shtratnikova V."/>
            <person name="Makarenko M."/>
            <person name="Klepikova A."/>
            <person name="Omelchenko D."/>
            <person name="Novikova G."/>
            <person name="Obukhova E."/>
            <person name="Bogdanov V."/>
            <person name="Penin A."/>
            <person name="Logacheva M."/>
        </authorList>
    </citation>
    <scope>NUCLEOTIDE SEQUENCE</scope>
    <source>
        <strain evidence="2">Hsosn_3</strain>
        <tissue evidence="2">Leaf</tissue>
    </source>
</reference>
<gene>
    <name evidence="2" type="ORF">POM88_024179</name>
</gene>
<protein>
    <submittedName>
        <fullName evidence="2">Uncharacterized protein</fullName>
    </submittedName>
</protein>
<keyword evidence="3" id="KW-1185">Reference proteome</keyword>
<dbReference type="Proteomes" id="UP001237642">
    <property type="component" value="Unassembled WGS sequence"/>
</dbReference>
<comment type="caution">
    <text evidence="2">The sequence shown here is derived from an EMBL/GenBank/DDBJ whole genome shotgun (WGS) entry which is preliminary data.</text>
</comment>
<evidence type="ECO:0000313" key="3">
    <source>
        <dbReference type="Proteomes" id="UP001237642"/>
    </source>
</evidence>
<name>A0AAD8I2F8_9APIA</name>
<dbReference type="AlphaFoldDB" id="A0AAD8I2F8"/>
<dbReference type="EMBL" id="JAUIZM010000006">
    <property type="protein sequence ID" value="KAK1377435.1"/>
    <property type="molecule type" value="Genomic_DNA"/>
</dbReference>
<organism evidence="2 3">
    <name type="scientific">Heracleum sosnowskyi</name>
    <dbReference type="NCBI Taxonomy" id="360622"/>
    <lineage>
        <taxon>Eukaryota</taxon>
        <taxon>Viridiplantae</taxon>
        <taxon>Streptophyta</taxon>
        <taxon>Embryophyta</taxon>
        <taxon>Tracheophyta</taxon>
        <taxon>Spermatophyta</taxon>
        <taxon>Magnoliopsida</taxon>
        <taxon>eudicotyledons</taxon>
        <taxon>Gunneridae</taxon>
        <taxon>Pentapetalae</taxon>
        <taxon>asterids</taxon>
        <taxon>campanulids</taxon>
        <taxon>Apiales</taxon>
        <taxon>Apiaceae</taxon>
        <taxon>Apioideae</taxon>
        <taxon>apioid superclade</taxon>
        <taxon>Tordylieae</taxon>
        <taxon>Tordyliinae</taxon>
        <taxon>Heracleum</taxon>
    </lineage>
</organism>
<evidence type="ECO:0000256" key="1">
    <source>
        <dbReference type="SAM" id="Phobius"/>
    </source>
</evidence>
<keyword evidence="1" id="KW-0472">Membrane</keyword>
<keyword evidence="1" id="KW-0812">Transmembrane</keyword>
<reference evidence="2" key="2">
    <citation type="submission" date="2023-05" db="EMBL/GenBank/DDBJ databases">
        <authorList>
            <person name="Schelkunov M.I."/>
        </authorList>
    </citation>
    <scope>NUCLEOTIDE SEQUENCE</scope>
    <source>
        <strain evidence="2">Hsosn_3</strain>
        <tissue evidence="2">Leaf</tissue>
    </source>
</reference>
<keyword evidence="1" id="KW-1133">Transmembrane helix</keyword>
<sequence>MWGQIRTSGFLENTTSLPGFGLHQDLKARTWKCDGNAILIVIAVFLAGLFLFIGKDLVAVEMAPGSFCSDEVNQQHVRKHACSPRLLESNSRERIKDKILWKSGDAYRRNEQERKCSETSLCS</sequence>
<evidence type="ECO:0000313" key="2">
    <source>
        <dbReference type="EMBL" id="KAK1377435.1"/>
    </source>
</evidence>